<evidence type="ECO:0000256" key="2">
    <source>
        <dbReference type="ARBA" id="ARBA00022490"/>
    </source>
</evidence>
<evidence type="ECO:0000256" key="5">
    <source>
        <dbReference type="ARBA" id="ARBA00022915"/>
    </source>
</evidence>
<feature type="domain" description="Dihydrodipicolinate reductase N-terminal" evidence="14">
    <location>
        <begin position="6"/>
        <end position="128"/>
    </location>
</feature>
<comment type="function">
    <text evidence="13">Catalyzes the conversion of 4-hydroxy-tetrahydrodipicolinate (HTPA) to tetrahydrodipicolinate.</text>
</comment>
<accession>A0A399RS18</accession>
<comment type="subunit">
    <text evidence="13">Homotetramer.</text>
</comment>
<evidence type="ECO:0000256" key="12">
    <source>
        <dbReference type="ARBA" id="ARBA00049396"/>
    </source>
</evidence>
<evidence type="ECO:0000256" key="10">
    <source>
        <dbReference type="ARBA" id="ARBA00038983"/>
    </source>
</evidence>
<dbReference type="HAMAP" id="MF_00102">
    <property type="entry name" value="DapB"/>
    <property type="match status" value="1"/>
</dbReference>
<dbReference type="Gene3D" id="3.30.360.10">
    <property type="entry name" value="Dihydrodipicolinate Reductase, domain 2"/>
    <property type="match status" value="1"/>
</dbReference>
<dbReference type="InterPro" id="IPR036291">
    <property type="entry name" value="NAD(P)-bd_dom_sf"/>
</dbReference>
<dbReference type="SUPFAM" id="SSF51735">
    <property type="entry name" value="NAD(P)-binding Rossmann-fold domains"/>
    <property type="match status" value="1"/>
</dbReference>
<feature type="binding site" evidence="13">
    <location>
        <position position="52"/>
    </location>
    <ligand>
        <name>NAD(+)</name>
        <dbReference type="ChEBI" id="CHEBI:57540"/>
    </ligand>
</feature>
<dbReference type="GO" id="GO:0005737">
    <property type="term" value="C:cytoplasm"/>
    <property type="evidence" value="ECO:0007669"/>
    <property type="project" value="UniProtKB-SubCell"/>
</dbReference>
<dbReference type="RefSeq" id="WP_119374743.1">
    <property type="nucleotide sequence ID" value="NZ_QWFX01000005.1"/>
</dbReference>
<evidence type="ECO:0000256" key="4">
    <source>
        <dbReference type="ARBA" id="ARBA00022857"/>
    </source>
</evidence>
<comment type="caution">
    <text evidence="13">Was originally thought to be a dihydrodipicolinate reductase (DHDPR), catalyzing the conversion of dihydrodipicolinate to tetrahydrodipicolinate. However, it was shown in E.coli that the substrate of the enzymatic reaction is not dihydrodipicolinate (DHDP) but in fact (2S,4S)-4-hydroxy-2,3,4,5-tetrahydrodipicolinic acid (HTPA), the product released by the DapA-catalyzed reaction.</text>
</comment>
<keyword evidence="4 13" id="KW-0521">NADP</keyword>
<dbReference type="Proteomes" id="UP000266385">
    <property type="component" value="Unassembled WGS sequence"/>
</dbReference>
<evidence type="ECO:0000256" key="3">
    <source>
        <dbReference type="ARBA" id="ARBA00022605"/>
    </source>
</evidence>
<keyword evidence="5 13" id="KW-0220">Diaminopimelate biosynthesis</keyword>
<evidence type="ECO:0000259" key="14">
    <source>
        <dbReference type="Pfam" id="PF01113"/>
    </source>
</evidence>
<feature type="binding site" evidence="13">
    <location>
        <begin position="125"/>
        <end position="128"/>
    </location>
    <ligand>
        <name>NAD(+)</name>
        <dbReference type="ChEBI" id="CHEBI:57540"/>
    </ligand>
</feature>
<feature type="domain" description="Dihydrodipicolinate reductase C-terminal" evidence="15">
    <location>
        <begin position="131"/>
        <end position="267"/>
    </location>
</feature>
<dbReference type="GO" id="GO:0009089">
    <property type="term" value="P:lysine biosynthetic process via diaminopimelate"/>
    <property type="evidence" value="ECO:0007669"/>
    <property type="project" value="UniProtKB-UniRule"/>
</dbReference>
<keyword evidence="2 13" id="KW-0963">Cytoplasm</keyword>
<comment type="caution">
    <text evidence="13">Lacks conserved residue(s) required for the propagation of feature annotation.</text>
</comment>
<feature type="binding site" evidence="13">
    <location>
        <position position="159"/>
    </location>
    <ligand>
        <name>(S)-2,3,4,5-tetrahydrodipicolinate</name>
        <dbReference type="ChEBI" id="CHEBI:16845"/>
    </ligand>
</feature>
<dbReference type="NCBIfam" id="TIGR00036">
    <property type="entry name" value="dapB"/>
    <property type="match status" value="1"/>
</dbReference>
<dbReference type="PANTHER" id="PTHR20836:SF0">
    <property type="entry name" value="4-HYDROXY-TETRAHYDRODIPICOLINATE REDUCTASE 1, CHLOROPLASTIC-RELATED"/>
    <property type="match status" value="1"/>
</dbReference>
<dbReference type="InterPro" id="IPR023940">
    <property type="entry name" value="DHDPR_bac"/>
</dbReference>
<evidence type="ECO:0000313" key="16">
    <source>
        <dbReference type="EMBL" id="RIJ32662.1"/>
    </source>
</evidence>
<dbReference type="CDD" id="cd02274">
    <property type="entry name" value="DHDPR_N"/>
    <property type="match status" value="1"/>
</dbReference>
<evidence type="ECO:0000256" key="1">
    <source>
        <dbReference type="ARBA" id="ARBA00006642"/>
    </source>
</evidence>
<feature type="binding site" evidence="13">
    <location>
        <begin position="101"/>
        <end position="103"/>
    </location>
    <ligand>
        <name>NAD(+)</name>
        <dbReference type="ChEBI" id="CHEBI:57540"/>
    </ligand>
</feature>
<keyword evidence="17" id="KW-1185">Reference proteome</keyword>
<reference evidence="16 17" key="1">
    <citation type="submission" date="2018-08" db="EMBL/GenBank/DDBJ databases">
        <title>Henriciella mobilis sp. nov., isolated from seawater.</title>
        <authorList>
            <person name="Cheng H."/>
            <person name="Wu Y.-H."/>
            <person name="Xu X.-W."/>
            <person name="Guo L.-L."/>
        </authorList>
    </citation>
    <scope>NUCLEOTIDE SEQUENCE [LARGE SCALE GENOMIC DNA]</scope>
    <source>
        <strain evidence="16 17">JN25</strain>
    </source>
</reference>
<dbReference type="EC" id="1.17.1.8" evidence="10 13"/>
<dbReference type="EMBL" id="QWFX01000005">
    <property type="protein sequence ID" value="RIJ32662.1"/>
    <property type="molecule type" value="Genomic_DNA"/>
</dbReference>
<dbReference type="InterPro" id="IPR000846">
    <property type="entry name" value="DapB_N"/>
</dbReference>
<evidence type="ECO:0000259" key="15">
    <source>
        <dbReference type="Pfam" id="PF05173"/>
    </source>
</evidence>
<organism evidence="16 17">
    <name type="scientific">Henriciella mobilis</name>
    <dbReference type="NCBI Taxonomy" id="2305467"/>
    <lineage>
        <taxon>Bacteria</taxon>
        <taxon>Pseudomonadati</taxon>
        <taxon>Pseudomonadota</taxon>
        <taxon>Alphaproteobacteria</taxon>
        <taxon>Hyphomonadales</taxon>
        <taxon>Hyphomonadaceae</taxon>
        <taxon>Henriciella</taxon>
    </lineage>
</organism>
<dbReference type="UniPathway" id="UPA00034">
    <property type="reaction ID" value="UER00018"/>
</dbReference>
<dbReference type="InterPro" id="IPR022663">
    <property type="entry name" value="DapB_C"/>
</dbReference>
<name>A0A399RS18_9PROT</name>
<dbReference type="Pfam" id="PF05173">
    <property type="entry name" value="DapB_C"/>
    <property type="match status" value="1"/>
</dbReference>
<gene>
    <name evidence="13" type="primary">dapB</name>
    <name evidence="16" type="ORF">D1223_02080</name>
</gene>
<dbReference type="Gene3D" id="3.40.50.720">
    <property type="entry name" value="NAD(P)-binding Rossmann-like Domain"/>
    <property type="match status" value="1"/>
</dbReference>
<comment type="pathway">
    <text evidence="9 13">Amino-acid biosynthesis; L-lysine biosynthesis via DAP pathway; (S)-tetrahydrodipicolinate from L-aspartate: step 4/4.</text>
</comment>
<comment type="similarity">
    <text evidence="1 13">Belongs to the DapB family.</text>
</comment>
<protein>
    <recommendedName>
        <fullName evidence="10 13">4-hydroxy-tetrahydrodipicolinate reductase</fullName>
        <shortName evidence="13">HTPA reductase</shortName>
        <ecNumber evidence="10 13">1.17.1.8</ecNumber>
    </recommendedName>
</protein>
<dbReference type="OrthoDB" id="9790352at2"/>
<evidence type="ECO:0000256" key="6">
    <source>
        <dbReference type="ARBA" id="ARBA00023002"/>
    </source>
</evidence>
<feature type="binding site" evidence="13">
    <location>
        <begin position="11"/>
        <end position="16"/>
    </location>
    <ligand>
        <name>NAD(+)</name>
        <dbReference type="ChEBI" id="CHEBI:57540"/>
    </ligand>
</feature>
<dbReference type="GO" id="GO:0050661">
    <property type="term" value="F:NADP binding"/>
    <property type="evidence" value="ECO:0007669"/>
    <property type="project" value="UniProtKB-UniRule"/>
</dbReference>
<dbReference type="GO" id="GO:0019877">
    <property type="term" value="P:diaminopimelate biosynthetic process"/>
    <property type="evidence" value="ECO:0007669"/>
    <property type="project" value="UniProtKB-UniRule"/>
</dbReference>
<feature type="active site" description="Proton donor" evidence="13">
    <location>
        <position position="162"/>
    </location>
</feature>
<dbReference type="PANTHER" id="PTHR20836">
    <property type="entry name" value="DIHYDRODIPICOLINATE REDUCTASE"/>
    <property type="match status" value="1"/>
</dbReference>
<dbReference type="PIRSF" id="PIRSF000161">
    <property type="entry name" value="DHPR"/>
    <property type="match status" value="1"/>
</dbReference>
<evidence type="ECO:0000256" key="9">
    <source>
        <dbReference type="ARBA" id="ARBA00037922"/>
    </source>
</evidence>
<dbReference type="Pfam" id="PF01113">
    <property type="entry name" value="DapB_N"/>
    <property type="match status" value="1"/>
</dbReference>
<evidence type="ECO:0000313" key="17">
    <source>
        <dbReference type="Proteomes" id="UP000266385"/>
    </source>
</evidence>
<keyword evidence="6 13" id="KW-0560">Oxidoreductase</keyword>
<dbReference type="InterPro" id="IPR022664">
    <property type="entry name" value="DapB_N_CS"/>
</dbReference>
<dbReference type="GO" id="GO:0051287">
    <property type="term" value="F:NAD binding"/>
    <property type="evidence" value="ECO:0007669"/>
    <property type="project" value="UniProtKB-UniRule"/>
</dbReference>
<proteinExistence type="inferred from homology"/>
<comment type="catalytic activity">
    <reaction evidence="12 13">
        <text>(S)-2,3,4,5-tetrahydrodipicolinate + NAD(+) + H2O = (2S,4S)-4-hydroxy-2,3,4,5-tetrahydrodipicolinate + NADH + H(+)</text>
        <dbReference type="Rhea" id="RHEA:35323"/>
        <dbReference type="ChEBI" id="CHEBI:15377"/>
        <dbReference type="ChEBI" id="CHEBI:15378"/>
        <dbReference type="ChEBI" id="CHEBI:16845"/>
        <dbReference type="ChEBI" id="CHEBI:57540"/>
        <dbReference type="ChEBI" id="CHEBI:57945"/>
        <dbReference type="ChEBI" id="CHEBI:67139"/>
        <dbReference type="EC" id="1.17.1.8"/>
    </reaction>
</comment>
<dbReference type="PROSITE" id="PS01298">
    <property type="entry name" value="DAPB"/>
    <property type="match status" value="1"/>
</dbReference>
<comment type="catalytic activity">
    <reaction evidence="11 13">
        <text>(S)-2,3,4,5-tetrahydrodipicolinate + NADP(+) + H2O = (2S,4S)-4-hydroxy-2,3,4,5-tetrahydrodipicolinate + NADPH + H(+)</text>
        <dbReference type="Rhea" id="RHEA:35331"/>
        <dbReference type="ChEBI" id="CHEBI:15377"/>
        <dbReference type="ChEBI" id="CHEBI:15378"/>
        <dbReference type="ChEBI" id="CHEBI:16845"/>
        <dbReference type="ChEBI" id="CHEBI:57783"/>
        <dbReference type="ChEBI" id="CHEBI:58349"/>
        <dbReference type="ChEBI" id="CHEBI:67139"/>
        <dbReference type="EC" id="1.17.1.8"/>
    </reaction>
</comment>
<feature type="active site" description="Proton donor/acceptor" evidence="13">
    <location>
        <position position="158"/>
    </location>
</feature>
<sequence>MSTSLNIAIAGVAGRMGQQIARTALAAGHRISGASEAPGSPNLGKDIGAILDTSQMGVLAVEDPAEASKGADVWIDFTAPKATLAALAVLKGQGVKAAVIGTTGFDGGQEAEIAETGEEMPIVKAGNFSLGVNLLCELTRRAAESLGEDWDIEILETHHRRKVDAPSGTALMLGDAAAAGRGADLRTLRRPPYDGPDAKREPGAIGFAVRRSGGVIGEHEVTFGSDMEVVSLAHTALDRAVFANGALAAARWAVRQPAGLYAMRDVLGF</sequence>
<keyword evidence="3 13" id="KW-0028">Amino-acid biosynthesis</keyword>
<evidence type="ECO:0000256" key="13">
    <source>
        <dbReference type="HAMAP-Rule" id="MF_00102"/>
    </source>
</evidence>
<evidence type="ECO:0000256" key="7">
    <source>
        <dbReference type="ARBA" id="ARBA00023027"/>
    </source>
</evidence>
<evidence type="ECO:0000256" key="8">
    <source>
        <dbReference type="ARBA" id="ARBA00023154"/>
    </source>
</evidence>
<comment type="caution">
    <text evidence="16">The sequence shown here is derived from an EMBL/GenBank/DDBJ whole genome shotgun (WGS) entry which is preliminary data.</text>
</comment>
<dbReference type="AlphaFoldDB" id="A0A399RS18"/>
<dbReference type="GO" id="GO:0016726">
    <property type="term" value="F:oxidoreductase activity, acting on CH or CH2 groups, NAD or NADP as acceptor"/>
    <property type="evidence" value="ECO:0007669"/>
    <property type="project" value="UniProtKB-UniRule"/>
</dbReference>
<comment type="subcellular location">
    <subcellularLocation>
        <location evidence="13">Cytoplasm</location>
    </subcellularLocation>
</comment>
<keyword evidence="7 13" id="KW-0520">NAD</keyword>
<keyword evidence="8 13" id="KW-0457">Lysine biosynthesis</keyword>
<feature type="binding site" evidence="13">
    <location>
        <begin position="168"/>
        <end position="169"/>
    </location>
    <ligand>
        <name>(S)-2,3,4,5-tetrahydrodipicolinate</name>
        <dbReference type="ChEBI" id="CHEBI:16845"/>
    </ligand>
</feature>
<evidence type="ECO:0000256" key="11">
    <source>
        <dbReference type="ARBA" id="ARBA00049080"/>
    </source>
</evidence>
<dbReference type="SUPFAM" id="SSF55347">
    <property type="entry name" value="Glyceraldehyde-3-phosphate dehydrogenase-like, C-terminal domain"/>
    <property type="match status" value="1"/>
</dbReference>
<dbReference type="GO" id="GO:0008839">
    <property type="term" value="F:4-hydroxy-tetrahydrodipicolinate reductase"/>
    <property type="evidence" value="ECO:0007669"/>
    <property type="project" value="UniProtKB-UniRule"/>
</dbReference>